<sequence length="707" mass="75087">MGAMTERLYRAGVDIGGTFTDIVVIGDDGIVHTKKVSSTPDDYGFAIVSGLQALLSSLGAHPRQVTELVHATTIATNTVLEGKGAKTALVTTRGFRDVVEIGRLRVPMLYNLAYRKPEPLAKRRHRYEVDERLNADGSVEQPLDDAQVLNVARRIAAERIDAVAISLIHAYANPAHEIRIRDLLRSALGDDVYLTCSHEILPEIREYERTSTTVVNAYLGPVVVRYLHSLIDKLRAIGMTGPVQIMHSNGGVMSAAAVMQKPAAIIESGPAAGVIAGASVAAASGYADCITVDMGGTTAKAAIIERGEPARTTEYEVGAGINVSSKLVKGGGHAVKLPFIDVSEIGAGGGSMVRIDAGGLVKVGPDSAGSVPGPVAYDAGGTTPTLTDAVLTLGYLNPEYLAGGELLINRQKALDAMRAQVAEPTGTDLHEAAYGVFSIAASTMTRAVKAVSTYRGRDPREFALFAFGGNGPIIVHAIAELLDMRTVIVPPSPGVFSALGLLFSTTQHEFMQTMFCRLDSAAAGPLGDALEDVVARAKADMAAEGNARSDIEVACALDLRYAGQAYELTVPLDWRSGDTVDATRIARAFHAEHERTYGHASEEDSIELVNLRAVGSLASEKARAYDARRAGGSRNAIGDRVSRRAYFGKMHGFVDTPVISRADLRERERPGPLIVEEYDSTCVVPPGASARVDEHENIVITLTEQPA</sequence>
<dbReference type="GO" id="GO:0005829">
    <property type="term" value="C:cytosol"/>
    <property type="evidence" value="ECO:0007669"/>
    <property type="project" value="TreeGrafter"/>
</dbReference>
<dbReference type="GO" id="GO:0017168">
    <property type="term" value="F:5-oxoprolinase (ATP-hydrolyzing) activity"/>
    <property type="evidence" value="ECO:0007669"/>
    <property type="project" value="TreeGrafter"/>
</dbReference>
<dbReference type="EMBL" id="QJSQ01000001">
    <property type="protein sequence ID" value="PYE27986.1"/>
    <property type="molecule type" value="Genomic_DNA"/>
</dbReference>
<protein>
    <submittedName>
        <fullName evidence="4">N-methylhydantoinase A</fullName>
    </submittedName>
</protein>
<evidence type="ECO:0000259" key="3">
    <source>
        <dbReference type="Pfam" id="PF19278"/>
    </source>
</evidence>
<evidence type="ECO:0000259" key="1">
    <source>
        <dbReference type="Pfam" id="PF01968"/>
    </source>
</evidence>
<accession>A0A2V4V5P3</accession>
<dbReference type="Pfam" id="PF01968">
    <property type="entry name" value="Hydantoinase_A"/>
    <property type="match status" value="1"/>
</dbReference>
<feature type="domain" description="Acetophenone carboxylase-like C-terminal" evidence="3">
    <location>
        <begin position="521"/>
        <end position="696"/>
    </location>
</feature>
<dbReference type="SUPFAM" id="SSF53067">
    <property type="entry name" value="Actin-like ATPase domain"/>
    <property type="match status" value="1"/>
</dbReference>
<evidence type="ECO:0000313" key="5">
    <source>
        <dbReference type="Proteomes" id="UP000247772"/>
    </source>
</evidence>
<dbReference type="InterPro" id="IPR008040">
    <property type="entry name" value="Hydant_A_N"/>
</dbReference>
<organism evidence="4 5">
    <name type="scientific">Paraburkholderia silvatlantica</name>
    <dbReference type="NCBI Taxonomy" id="321895"/>
    <lineage>
        <taxon>Bacteria</taxon>
        <taxon>Pseudomonadati</taxon>
        <taxon>Pseudomonadota</taxon>
        <taxon>Betaproteobacteria</taxon>
        <taxon>Burkholderiales</taxon>
        <taxon>Burkholderiaceae</taxon>
        <taxon>Paraburkholderia</taxon>
    </lineage>
</organism>
<dbReference type="Proteomes" id="UP000247772">
    <property type="component" value="Unassembled WGS sequence"/>
</dbReference>
<dbReference type="GO" id="GO:0006749">
    <property type="term" value="P:glutathione metabolic process"/>
    <property type="evidence" value="ECO:0007669"/>
    <property type="project" value="TreeGrafter"/>
</dbReference>
<dbReference type="InterPro" id="IPR002821">
    <property type="entry name" value="Hydantoinase_A"/>
</dbReference>
<gene>
    <name evidence="4" type="ORF">C7410_101318</name>
</gene>
<dbReference type="PANTHER" id="PTHR11365">
    <property type="entry name" value="5-OXOPROLINASE RELATED"/>
    <property type="match status" value="1"/>
</dbReference>
<name>A0A2V4V5P3_9BURK</name>
<dbReference type="Pfam" id="PF19278">
    <property type="entry name" value="Hydant_A_C"/>
    <property type="match status" value="1"/>
</dbReference>
<proteinExistence type="predicted"/>
<dbReference type="InterPro" id="IPR045079">
    <property type="entry name" value="Oxoprolinase-like"/>
</dbReference>
<dbReference type="InterPro" id="IPR049517">
    <property type="entry name" value="ACX-like_C"/>
</dbReference>
<dbReference type="Pfam" id="PF05378">
    <property type="entry name" value="Hydant_A_N"/>
    <property type="match status" value="1"/>
</dbReference>
<comment type="caution">
    <text evidence="4">The sequence shown here is derived from an EMBL/GenBank/DDBJ whole genome shotgun (WGS) entry which is preliminary data.</text>
</comment>
<dbReference type="InterPro" id="IPR043129">
    <property type="entry name" value="ATPase_NBD"/>
</dbReference>
<evidence type="ECO:0000313" key="4">
    <source>
        <dbReference type="EMBL" id="PYE27986.1"/>
    </source>
</evidence>
<dbReference type="AlphaFoldDB" id="A0A2V4V5P3"/>
<feature type="domain" description="Hydantoinase A/oxoprolinase" evidence="1">
    <location>
        <begin position="209"/>
        <end position="508"/>
    </location>
</feature>
<feature type="domain" description="Hydantoinase/oxoprolinase N-terminal" evidence="2">
    <location>
        <begin position="11"/>
        <end position="186"/>
    </location>
</feature>
<reference evidence="4 5" key="1">
    <citation type="submission" date="2018-06" db="EMBL/GenBank/DDBJ databases">
        <title>Genomic Encyclopedia of Type Strains, Phase IV (KMG-V): Genome sequencing to study the core and pangenomes of soil and plant-associated prokaryotes.</title>
        <authorList>
            <person name="Whitman W."/>
        </authorList>
    </citation>
    <scope>NUCLEOTIDE SEQUENCE [LARGE SCALE GENOMIC DNA]</scope>
    <source>
        <strain evidence="4 5">SRCL-318</strain>
    </source>
</reference>
<dbReference type="PANTHER" id="PTHR11365:SF23">
    <property type="entry name" value="HYPOTHETICAL 5-OXOPROLINASE (EUROFUNG)-RELATED"/>
    <property type="match status" value="1"/>
</dbReference>
<evidence type="ECO:0000259" key="2">
    <source>
        <dbReference type="Pfam" id="PF05378"/>
    </source>
</evidence>